<evidence type="ECO:0000313" key="7">
    <source>
        <dbReference type="EMBL" id="WBP92161.1"/>
    </source>
</evidence>
<dbReference type="InterPro" id="IPR050090">
    <property type="entry name" value="Tyrosine_recombinase_XerCD"/>
</dbReference>
<evidence type="ECO:0000256" key="2">
    <source>
        <dbReference type="ARBA" id="ARBA00023125"/>
    </source>
</evidence>
<dbReference type="Gene3D" id="1.10.443.10">
    <property type="entry name" value="Intergrase catalytic core"/>
    <property type="match status" value="1"/>
</dbReference>
<feature type="domain" description="Tyr recombinase" evidence="5">
    <location>
        <begin position="172"/>
        <end position="348"/>
    </location>
</feature>
<keyword evidence="7" id="KW-0614">Plasmid</keyword>
<proteinExistence type="predicted"/>
<feature type="domain" description="Core-binding (CB)" evidence="6">
    <location>
        <begin position="61"/>
        <end position="146"/>
    </location>
</feature>
<dbReference type="InterPro" id="IPR011010">
    <property type="entry name" value="DNA_brk_join_enz"/>
</dbReference>
<dbReference type="InterPro" id="IPR010998">
    <property type="entry name" value="Integrase_recombinase_N"/>
</dbReference>
<dbReference type="InterPro" id="IPR013762">
    <property type="entry name" value="Integrase-like_cat_sf"/>
</dbReference>
<keyword evidence="3" id="KW-0233">DNA recombination</keyword>
<keyword evidence="8" id="KW-1185">Reference proteome</keyword>
<dbReference type="RefSeq" id="WP_270151898.1">
    <property type="nucleotide sequence ID" value="NZ_CP115453.1"/>
</dbReference>
<dbReference type="Gene3D" id="1.10.150.130">
    <property type="match status" value="1"/>
</dbReference>
<keyword evidence="2 4" id="KW-0238">DNA-binding</keyword>
<dbReference type="PANTHER" id="PTHR30349:SF81">
    <property type="entry name" value="TYROSINE RECOMBINASE XERC"/>
    <property type="match status" value="1"/>
</dbReference>
<dbReference type="Pfam" id="PF02899">
    <property type="entry name" value="Phage_int_SAM_1"/>
    <property type="match status" value="1"/>
</dbReference>
<evidence type="ECO:0000256" key="3">
    <source>
        <dbReference type="ARBA" id="ARBA00023172"/>
    </source>
</evidence>
<evidence type="ECO:0000313" key="8">
    <source>
        <dbReference type="Proteomes" id="UP001212821"/>
    </source>
</evidence>
<sequence>MIQPQQLPALRPSATLSRPTATVGEEILNFLRAELGTVRLGRKRTDPVRWRIELMAELCDRETFQAVMSWLSSGKRQSQNTRRAYCDDIRFWAGFAAELGIAPFSLGCLSYEDVTAWRLLQEARGGSDRSVARRLSSLSSLHAYAARRGIACTNPVDSEDHRPTIDRHDTSTATPVLEVDELQAVVEASDDERDALVVTQLYTLAGRVTEMCALDVDKRIVRGRRAFLDLNRKGSKDRLLPLSPTVDELLELHVGERTSGPLLLDASGGRLDRHDVDRMLTRLGKRAGVLPGRDLTPHVLRASRITHMIDAKEPLAEIQAFADHADPATTIGYFTRRKAGERNARLVDDTEALFTQITARWIRH</sequence>
<keyword evidence="1" id="KW-0229">DNA integration</keyword>
<gene>
    <name evidence="7" type="ORF">O1G21_41175</name>
</gene>
<geneLocation type="plasmid" evidence="7 8">
    <name>punmamed4</name>
</geneLocation>
<dbReference type="PROSITE" id="PS51898">
    <property type="entry name" value="TYR_RECOMBINASE"/>
    <property type="match status" value="1"/>
</dbReference>
<dbReference type="EMBL" id="CP115453">
    <property type="protein sequence ID" value="WBP92161.1"/>
    <property type="molecule type" value="Genomic_DNA"/>
</dbReference>
<reference evidence="7 8" key="1">
    <citation type="submission" date="2022-12" db="EMBL/GenBank/DDBJ databases">
        <title>HUAS 3-15.</title>
        <authorList>
            <person name="Mo P."/>
        </authorList>
    </citation>
    <scope>NUCLEOTIDE SEQUENCE [LARGE SCALE GENOMIC DNA]</scope>
    <source>
        <strain evidence="7 8">HUAS 3-15</strain>
        <plasmid evidence="7 8">punmamed4</plasmid>
    </source>
</reference>
<evidence type="ECO:0000259" key="5">
    <source>
        <dbReference type="PROSITE" id="PS51898"/>
    </source>
</evidence>
<accession>A0ABY7QH57</accession>
<evidence type="ECO:0000259" key="6">
    <source>
        <dbReference type="PROSITE" id="PS51900"/>
    </source>
</evidence>
<dbReference type="InterPro" id="IPR002104">
    <property type="entry name" value="Integrase_catalytic"/>
</dbReference>
<dbReference type="InterPro" id="IPR004107">
    <property type="entry name" value="Integrase_SAM-like_N"/>
</dbReference>
<name>A0ABY7QH57_9ACTN</name>
<organism evidence="7 8">
    <name type="scientific">Kitasatospora cathayae</name>
    <dbReference type="NCBI Taxonomy" id="3004092"/>
    <lineage>
        <taxon>Bacteria</taxon>
        <taxon>Bacillati</taxon>
        <taxon>Actinomycetota</taxon>
        <taxon>Actinomycetes</taxon>
        <taxon>Kitasatosporales</taxon>
        <taxon>Streptomycetaceae</taxon>
        <taxon>Kitasatospora</taxon>
    </lineage>
</organism>
<protein>
    <submittedName>
        <fullName evidence="7">Tyrosine-type recombinase/integrase</fullName>
    </submittedName>
</protein>
<dbReference type="PANTHER" id="PTHR30349">
    <property type="entry name" value="PHAGE INTEGRASE-RELATED"/>
    <property type="match status" value="1"/>
</dbReference>
<evidence type="ECO:0000256" key="4">
    <source>
        <dbReference type="PROSITE-ProRule" id="PRU01248"/>
    </source>
</evidence>
<dbReference type="PROSITE" id="PS51900">
    <property type="entry name" value="CB"/>
    <property type="match status" value="1"/>
</dbReference>
<evidence type="ECO:0000256" key="1">
    <source>
        <dbReference type="ARBA" id="ARBA00022908"/>
    </source>
</evidence>
<dbReference type="SUPFAM" id="SSF56349">
    <property type="entry name" value="DNA breaking-rejoining enzymes"/>
    <property type="match status" value="1"/>
</dbReference>
<dbReference type="Pfam" id="PF00589">
    <property type="entry name" value="Phage_integrase"/>
    <property type="match status" value="1"/>
</dbReference>
<dbReference type="CDD" id="cd00397">
    <property type="entry name" value="DNA_BRE_C"/>
    <property type="match status" value="1"/>
</dbReference>
<dbReference type="Proteomes" id="UP001212821">
    <property type="component" value="Plasmid punmamed4"/>
</dbReference>
<dbReference type="InterPro" id="IPR044068">
    <property type="entry name" value="CB"/>
</dbReference>